<sequence length="554" mass="59400">MKRLLPLLALILIATSGLVAAALVLRLDHRNRELGFAAVAEQASTRLREQAGQHLLLLAATAAHFEAARGWITAEDFRAFFEHLDLPERAPGSVGLGYLVFADRAQLPELGDAYARNSGRPLNLWPDTKAERLAVAVLFEAVAGESARASGYDSYSDPPRREAIDRATASGLPSATGPLEPVTGPGKGPLSIVVYLPVYASLFGIRPGEGSPPRPAGFVAAVFRANAFIKAAFAPGALPANIVVADAEMPDLPLAEIGAPADPRFGGQLVVRDRLDVGGRTWLVTSRPSTEFHPRSAAPFALALGVLSLLLGCAVAATLREQARAHAATAALAETSQRNLEEKDLMLQEMKHRIKNAIGRILAIARQTAANASDLDGFIQSFTQRLQAMSNAQDMLTRSRYQRADLGELLRRELAQVFGADFEDGRLSGPAVELDERGAQALGLTFHELATNTLKYAGCDPDIDVSWHVAPRIGHGEELVLRWCESATAPIAPPARSGFGTRLIDANIRHELGGAIERDYAADGLRVTLSIPLRGGVIDGRRPRNHRRDGTLAD</sequence>
<reference evidence="13 14" key="1">
    <citation type="submission" date="2019-06" db="EMBL/GenBank/DDBJ databases">
        <title>A novel bacterium of genus Amaricoccus, isolated from marine sediment.</title>
        <authorList>
            <person name="Huang H."/>
            <person name="Mo K."/>
            <person name="Hu Y."/>
        </authorList>
    </citation>
    <scope>NUCLEOTIDE SEQUENCE [LARGE SCALE GENOMIC DNA]</scope>
    <source>
        <strain evidence="13 14">HB172011</strain>
    </source>
</reference>
<dbReference type="GO" id="GO:0005524">
    <property type="term" value="F:ATP binding"/>
    <property type="evidence" value="ECO:0007669"/>
    <property type="project" value="UniProtKB-KW"/>
</dbReference>
<dbReference type="Gene3D" id="3.30.450.350">
    <property type="entry name" value="CHASE domain"/>
    <property type="match status" value="1"/>
</dbReference>
<dbReference type="RefSeq" id="WP_140453005.1">
    <property type="nucleotide sequence ID" value="NZ_VFRP01000003.1"/>
</dbReference>
<dbReference type="OrthoDB" id="9816309at2"/>
<proteinExistence type="predicted"/>
<dbReference type="InterPro" id="IPR036890">
    <property type="entry name" value="HATPase_C_sf"/>
</dbReference>
<keyword evidence="5" id="KW-0808">Transferase</keyword>
<dbReference type="EMBL" id="VFRP01000003">
    <property type="protein sequence ID" value="TPE52522.1"/>
    <property type="molecule type" value="Genomic_DNA"/>
</dbReference>
<protein>
    <recommendedName>
        <fullName evidence="3">histidine kinase</fullName>
        <ecNumber evidence="3">2.7.13.3</ecNumber>
    </recommendedName>
</protein>
<dbReference type="Proteomes" id="UP000319255">
    <property type="component" value="Unassembled WGS sequence"/>
</dbReference>
<dbReference type="Pfam" id="PF03924">
    <property type="entry name" value="CHASE"/>
    <property type="match status" value="1"/>
</dbReference>
<dbReference type="InterPro" id="IPR011102">
    <property type="entry name" value="Sig_transdc_His_kinase_HWE"/>
</dbReference>
<dbReference type="GO" id="GO:0007165">
    <property type="term" value="P:signal transduction"/>
    <property type="evidence" value="ECO:0007669"/>
    <property type="project" value="UniProtKB-ARBA"/>
</dbReference>
<accession>A0A501WUV8</accession>
<dbReference type="PANTHER" id="PTHR41523:SF7">
    <property type="entry name" value="HISTIDINE KINASE"/>
    <property type="match status" value="1"/>
</dbReference>
<evidence type="ECO:0000256" key="4">
    <source>
        <dbReference type="ARBA" id="ARBA00022553"/>
    </source>
</evidence>
<keyword evidence="14" id="KW-1185">Reference proteome</keyword>
<evidence type="ECO:0000256" key="2">
    <source>
        <dbReference type="ARBA" id="ARBA00004370"/>
    </source>
</evidence>
<feature type="domain" description="CHASE" evidence="12">
    <location>
        <begin position="151"/>
        <end position="229"/>
    </location>
</feature>
<evidence type="ECO:0000256" key="7">
    <source>
        <dbReference type="ARBA" id="ARBA00022741"/>
    </source>
</evidence>
<dbReference type="EC" id="2.7.13.3" evidence="3"/>
<comment type="caution">
    <text evidence="13">The sequence shown here is derived from an EMBL/GenBank/DDBJ whole genome shotgun (WGS) entry which is preliminary data.</text>
</comment>
<keyword evidence="10" id="KW-1133">Transmembrane helix</keyword>
<evidence type="ECO:0000256" key="11">
    <source>
        <dbReference type="ARBA" id="ARBA00023136"/>
    </source>
</evidence>
<dbReference type="PROSITE" id="PS50839">
    <property type="entry name" value="CHASE"/>
    <property type="match status" value="1"/>
</dbReference>
<dbReference type="Gene3D" id="3.30.565.10">
    <property type="entry name" value="Histidine kinase-like ATPase, C-terminal domain"/>
    <property type="match status" value="1"/>
</dbReference>
<dbReference type="Pfam" id="PF07536">
    <property type="entry name" value="HWE_HK"/>
    <property type="match status" value="1"/>
</dbReference>
<evidence type="ECO:0000256" key="9">
    <source>
        <dbReference type="ARBA" id="ARBA00022840"/>
    </source>
</evidence>
<comment type="subcellular location">
    <subcellularLocation>
        <location evidence="2">Membrane</location>
    </subcellularLocation>
</comment>
<keyword evidence="11" id="KW-0472">Membrane</keyword>
<evidence type="ECO:0000256" key="10">
    <source>
        <dbReference type="ARBA" id="ARBA00022989"/>
    </source>
</evidence>
<comment type="catalytic activity">
    <reaction evidence="1">
        <text>ATP + protein L-histidine = ADP + protein N-phospho-L-histidine.</text>
        <dbReference type="EC" id="2.7.13.3"/>
    </reaction>
</comment>
<dbReference type="InterPro" id="IPR042240">
    <property type="entry name" value="CHASE_sf"/>
</dbReference>
<dbReference type="SMART" id="SM01079">
    <property type="entry name" value="CHASE"/>
    <property type="match status" value="1"/>
</dbReference>
<keyword evidence="7" id="KW-0547">Nucleotide-binding</keyword>
<dbReference type="GO" id="GO:0004673">
    <property type="term" value="F:protein histidine kinase activity"/>
    <property type="evidence" value="ECO:0007669"/>
    <property type="project" value="UniProtKB-EC"/>
</dbReference>
<evidence type="ECO:0000256" key="6">
    <source>
        <dbReference type="ARBA" id="ARBA00022692"/>
    </source>
</evidence>
<evidence type="ECO:0000256" key="5">
    <source>
        <dbReference type="ARBA" id="ARBA00022679"/>
    </source>
</evidence>
<dbReference type="InterPro" id="IPR006189">
    <property type="entry name" value="CHASE_dom"/>
</dbReference>
<organism evidence="13 14">
    <name type="scientific">Amaricoccus solimangrovi</name>
    <dbReference type="NCBI Taxonomy" id="2589815"/>
    <lineage>
        <taxon>Bacteria</taxon>
        <taxon>Pseudomonadati</taxon>
        <taxon>Pseudomonadota</taxon>
        <taxon>Alphaproteobacteria</taxon>
        <taxon>Rhodobacterales</taxon>
        <taxon>Paracoccaceae</taxon>
        <taxon>Amaricoccus</taxon>
    </lineage>
</organism>
<dbReference type="SMART" id="SM00911">
    <property type="entry name" value="HWE_HK"/>
    <property type="match status" value="1"/>
</dbReference>
<evidence type="ECO:0000313" key="14">
    <source>
        <dbReference type="Proteomes" id="UP000319255"/>
    </source>
</evidence>
<keyword evidence="6" id="KW-0812">Transmembrane</keyword>
<keyword evidence="8 13" id="KW-0418">Kinase</keyword>
<evidence type="ECO:0000256" key="1">
    <source>
        <dbReference type="ARBA" id="ARBA00000085"/>
    </source>
</evidence>
<gene>
    <name evidence="13" type="ORF">FJM51_04905</name>
</gene>
<evidence type="ECO:0000256" key="8">
    <source>
        <dbReference type="ARBA" id="ARBA00022777"/>
    </source>
</evidence>
<keyword evidence="4" id="KW-0597">Phosphoprotein</keyword>
<dbReference type="PANTHER" id="PTHR41523">
    <property type="entry name" value="TWO-COMPONENT SYSTEM SENSOR PROTEIN"/>
    <property type="match status" value="1"/>
</dbReference>
<evidence type="ECO:0000259" key="12">
    <source>
        <dbReference type="PROSITE" id="PS50839"/>
    </source>
</evidence>
<dbReference type="AlphaFoldDB" id="A0A501WUV8"/>
<keyword evidence="9" id="KW-0067">ATP-binding</keyword>
<evidence type="ECO:0000313" key="13">
    <source>
        <dbReference type="EMBL" id="TPE52522.1"/>
    </source>
</evidence>
<dbReference type="GO" id="GO:0016020">
    <property type="term" value="C:membrane"/>
    <property type="evidence" value="ECO:0007669"/>
    <property type="project" value="UniProtKB-SubCell"/>
</dbReference>
<name>A0A501WUV8_9RHOB</name>
<evidence type="ECO:0000256" key="3">
    <source>
        <dbReference type="ARBA" id="ARBA00012438"/>
    </source>
</evidence>